<keyword evidence="17" id="KW-1185">Reference proteome</keyword>
<dbReference type="InterPro" id="IPR017937">
    <property type="entry name" value="Thioredoxin_CS"/>
</dbReference>
<sequence length="630" mass="70369">MNLAKSGLFIAGSHSGALTLGIKHTINMQVVFAAILILGFSANVWSDEEIKKDEGVLVLTKSNFQKAISDNTFILVEFSHDDLAPRRQAVGPSSEKMKFSSRLLGVLDYRSRTALIFADYSQCLSQTLERHLRFKLGAPIDAPWCTHCKALAPEYAKAAKNLEEKGAKEGEVKIALGKVDATVETELAEEYNVRGYPTLKFFREGAIVDYTGGRTEDEIVNWLLKKTGPPAKDLADVEAVKDFTGASDVAIVGFFKDQTTKSAKAFLAVANSIDAYPFGIVDNPEIFTEYNVESEAVVLFKSFDEGRSDLNVGETALTEEAIRTFVTAQSLPLVVEFNHETAQKIFGGEIRSHLLLFFSKEEGHFEKYMDDARKAAANFREKASANLLKIGVLFVTINSDDEDHGRILDFFGMKKEQVPSMRLIRLEEDMTKYKPAESEITAEIMQQFVQDFLDGKLKPHLLSQDVPEDWDKEPVKVLVASNFEEVAFDKEKDVLVEFYAPWCGHCKQLAPIYDQLGEKYKDNENIVIAKMDATVNELEHTKISNFPTIKLYSKGDNKAIDYYGERTLDGLTKFLETGGVYGRAPTAEVLEYNGVRSLDALSAFVEKSSVGEVEEEEETEDDDTPKKDEL</sequence>
<dbReference type="Pfam" id="PF13848">
    <property type="entry name" value="Thioredoxin_6"/>
    <property type="match status" value="1"/>
</dbReference>
<dbReference type="GO" id="GO:0005788">
    <property type="term" value="C:endoplasmic reticulum lumen"/>
    <property type="evidence" value="ECO:0007669"/>
    <property type="project" value="UniProtKB-SubCell"/>
</dbReference>
<evidence type="ECO:0000256" key="3">
    <source>
        <dbReference type="ARBA" id="ARBA00006347"/>
    </source>
</evidence>
<dbReference type="InterPro" id="IPR013766">
    <property type="entry name" value="Thioredoxin_domain"/>
</dbReference>
<dbReference type="NCBIfam" id="TIGR01126">
    <property type="entry name" value="pdi_dom"/>
    <property type="match status" value="1"/>
</dbReference>
<evidence type="ECO:0000256" key="14">
    <source>
        <dbReference type="SAM" id="MobiDB-lite"/>
    </source>
</evidence>
<evidence type="ECO:0000256" key="10">
    <source>
        <dbReference type="ARBA" id="ARBA00023284"/>
    </source>
</evidence>
<feature type="domain" description="Thioredoxin" evidence="15">
    <location>
        <begin position="452"/>
        <end position="580"/>
    </location>
</feature>
<dbReference type="EMBL" id="KZ308568">
    <property type="protein sequence ID" value="KAG8231692.1"/>
    <property type="molecule type" value="Genomic_DNA"/>
</dbReference>
<feature type="region of interest" description="Disordered" evidence="14">
    <location>
        <begin position="607"/>
        <end position="630"/>
    </location>
</feature>
<keyword evidence="8 11" id="KW-1015">Disulfide bond</keyword>
<feature type="disulfide bond" description="Redox-active" evidence="11">
    <location>
        <begin position="503"/>
        <end position="506"/>
    </location>
</feature>
<comment type="similarity">
    <text evidence="3 12">Belongs to the protein disulfide isomerase family.</text>
</comment>
<evidence type="ECO:0000256" key="6">
    <source>
        <dbReference type="ARBA" id="ARBA00022737"/>
    </source>
</evidence>
<dbReference type="CDD" id="cd02982">
    <property type="entry name" value="PDI_b'_family"/>
    <property type="match status" value="1"/>
</dbReference>
<dbReference type="PROSITE" id="PS00194">
    <property type="entry name" value="THIOREDOXIN_1"/>
    <property type="match status" value="1"/>
</dbReference>
<evidence type="ECO:0000256" key="4">
    <source>
        <dbReference type="ARBA" id="ARBA00012723"/>
    </source>
</evidence>
<reference evidence="16" key="1">
    <citation type="submission" date="2013-04" db="EMBL/GenBank/DDBJ databases">
        <authorList>
            <person name="Qu J."/>
            <person name="Murali S.C."/>
            <person name="Bandaranaike D."/>
            <person name="Bellair M."/>
            <person name="Blankenburg K."/>
            <person name="Chao H."/>
            <person name="Dinh H."/>
            <person name="Doddapaneni H."/>
            <person name="Downs B."/>
            <person name="Dugan-Rocha S."/>
            <person name="Elkadiri S."/>
            <person name="Gnanaolivu R.D."/>
            <person name="Hernandez B."/>
            <person name="Javaid M."/>
            <person name="Jayaseelan J.C."/>
            <person name="Lee S."/>
            <person name="Li M."/>
            <person name="Ming W."/>
            <person name="Munidasa M."/>
            <person name="Muniz J."/>
            <person name="Nguyen L."/>
            <person name="Ongeri F."/>
            <person name="Osuji N."/>
            <person name="Pu L.-L."/>
            <person name="Puazo M."/>
            <person name="Qu C."/>
            <person name="Quiroz J."/>
            <person name="Raj R."/>
            <person name="Weissenberger G."/>
            <person name="Xin Y."/>
            <person name="Zou X."/>
            <person name="Han Y."/>
            <person name="Richards S."/>
            <person name="Worley K."/>
            <person name="Muzny D."/>
            <person name="Gibbs R."/>
        </authorList>
    </citation>
    <scope>NUCLEOTIDE SEQUENCE</scope>
    <source>
        <strain evidence="16">Sampled in the wild</strain>
    </source>
</reference>
<feature type="domain" description="Thioredoxin" evidence="15">
    <location>
        <begin position="88"/>
        <end position="228"/>
    </location>
</feature>
<feature type="compositionally biased region" description="Acidic residues" evidence="14">
    <location>
        <begin position="612"/>
        <end position="623"/>
    </location>
</feature>
<dbReference type="PRINTS" id="PR00421">
    <property type="entry name" value="THIOREDOXIN"/>
</dbReference>
<keyword evidence="9 13" id="KW-0413">Isomerase</keyword>
<dbReference type="Gene3D" id="3.40.30.10">
    <property type="entry name" value="Glutaredoxin"/>
    <property type="match status" value="4"/>
</dbReference>
<dbReference type="PANTHER" id="PTHR18929">
    <property type="entry name" value="PROTEIN DISULFIDE ISOMERASE"/>
    <property type="match status" value="1"/>
</dbReference>
<evidence type="ECO:0000256" key="12">
    <source>
        <dbReference type="RuleBase" id="RU004208"/>
    </source>
</evidence>
<evidence type="ECO:0000256" key="13">
    <source>
        <dbReference type="RuleBase" id="RU361130"/>
    </source>
</evidence>
<comment type="subcellular location">
    <subcellularLocation>
        <location evidence="2">Endoplasmic reticulum lumen</location>
    </subcellularLocation>
</comment>
<keyword evidence="5" id="KW-0732">Signal</keyword>
<dbReference type="EC" id="5.3.4.1" evidence="4 13"/>
<dbReference type="Pfam" id="PF00085">
    <property type="entry name" value="Thioredoxin"/>
    <property type="match status" value="2"/>
</dbReference>
<reference evidence="16" key="2">
    <citation type="submission" date="2017-10" db="EMBL/GenBank/DDBJ databases">
        <title>Ladona fulva Genome sequencing and assembly.</title>
        <authorList>
            <person name="Murali S."/>
            <person name="Richards S."/>
            <person name="Bandaranaike D."/>
            <person name="Bellair M."/>
            <person name="Blankenburg K."/>
            <person name="Chao H."/>
            <person name="Dinh H."/>
            <person name="Doddapaneni H."/>
            <person name="Dugan-Rocha S."/>
            <person name="Elkadiri S."/>
            <person name="Gnanaolivu R."/>
            <person name="Hernandez B."/>
            <person name="Skinner E."/>
            <person name="Javaid M."/>
            <person name="Lee S."/>
            <person name="Li M."/>
            <person name="Ming W."/>
            <person name="Munidasa M."/>
            <person name="Muniz J."/>
            <person name="Nguyen L."/>
            <person name="Hughes D."/>
            <person name="Osuji N."/>
            <person name="Pu L.-L."/>
            <person name="Puazo M."/>
            <person name="Qu C."/>
            <person name="Quiroz J."/>
            <person name="Raj R."/>
            <person name="Weissenberger G."/>
            <person name="Xin Y."/>
            <person name="Zou X."/>
            <person name="Han Y."/>
            <person name="Worley K."/>
            <person name="Muzny D."/>
            <person name="Gibbs R."/>
        </authorList>
    </citation>
    <scope>NUCLEOTIDE SEQUENCE</scope>
    <source>
        <strain evidence="16">Sampled in the wild</strain>
    </source>
</reference>
<dbReference type="InterPro" id="IPR036249">
    <property type="entry name" value="Thioredoxin-like_sf"/>
</dbReference>
<evidence type="ECO:0000256" key="7">
    <source>
        <dbReference type="ARBA" id="ARBA00022824"/>
    </source>
</evidence>
<feature type="disulfide bond" description="Redox-active" evidence="11">
    <location>
        <begin position="145"/>
        <end position="148"/>
    </location>
</feature>
<dbReference type="CDD" id="cd02981">
    <property type="entry name" value="PDI_b_family"/>
    <property type="match status" value="1"/>
</dbReference>
<dbReference type="FunFam" id="3.40.30.10:FF:000027">
    <property type="entry name" value="protein disulfide-isomerase A2"/>
    <property type="match status" value="1"/>
</dbReference>
<evidence type="ECO:0000256" key="5">
    <source>
        <dbReference type="ARBA" id="ARBA00022729"/>
    </source>
</evidence>
<comment type="catalytic activity">
    <reaction evidence="1 13">
        <text>Catalyzes the rearrangement of -S-S- bonds in proteins.</text>
        <dbReference type="EC" id="5.3.4.1"/>
    </reaction>
</comment>
<dbReference type="InterPro" id="IPR005788">
    <property type="entry name" value="PDI_thioredoxin-like_dom"/>
</dbReference>
<name>A0A8K0KB15_LADFU</name>
<evidence type="ECO:0000256" key="1">
    <source>
        <dbReference type="ARBA" id="ARBA00001182"/>
    </source>
</evidence>
<evidence type="ECO:0000313" key="17">
    <source>
        <dbReference type="Proteomes" id="UP000792457"/>
    </source>
</evidence>
<dbReference type="CDD" id="cd02995">
    <property type="entry name" value="PDI_a_PDI_a'_C"/>
    <property type="match status" value="1"/>
</dbReference>
<dbReference type="GO" id="GO:0034976">
    <property type="term" value="P:response to endoplasmic reticulum stress"/>
    <property type="evidence" value="ECO:0007669"/>
    <property type="project" value="TreeGrafter"/>
</dbReference>
<evidence type="ECO:0000256" key="8">
    <source>
        <dbReference type="ARBA" id="ARBA00023157"/>
    </source>
</evidence>
<dbReference type="Proteomes" id="UP000792457">
    <property type="component" value="Unassembled WGS sequence"/>
</dbReference>
<accession>A0A8K0KB15</accession>
<dbReference type="PROSITE" id="PS51352">
    <property type="entry name" value="THIOREDOXIN_2"/>
    <property type="match status" value="2"/>
</dbReference>
<proteinExistence type="inferred from homology"/>
<dbReference type="PANTHER" id="PTHR18929:SF240">
    <property type="entry name" value="PROTEIN DISULFIDE-ISOMERASE"/>
    <property type="match status" value="1"/>
</dbReference>
<dbReference type="GO" id="GO:0003756">
    <property type="term" value="F:protein disulfide isomerase activity"/>
    <property type="evidence" value="ECO:0007669"/>
    <property type="project" value="UniProtKB-EC"/>
</dbReference>
<evidence type="ECO:0000256" key="9">
    <source>
        <dbReference type="ARBA" id="ARBA00023235"/>
    </source>
</evidence>
<dbReference type="FunFam" id="3.40.30.10:FF:000042">
    <property type="entry name" value="protein disulfide-isomerase A2"/>
    <property type="match status" value="1"/>
</dbReference>
<dbReference type="SUPFAM" id="SSF52833">
    <property type="entry name" value="Thioredoxin-like"/>
    <property type="match status" value="4"/>
</dbReference>
<dbReference type="OrthoDB" id="72053at2759"/>
<evidence type="ECO:0000259" key="15">
    <source>
        <dbReference type="PROSITE" id="PS51352"/>
    </source>
</evidence>
<evidence type="ECO:0000256" key="2">
    <source>
        <dbReference type="ARBA" id="ARBA00004319"/>
    </source>
</evidence>
<evidence type="ECO:0000313" key="16">
    <source>
        <dbReference type="EMBL" id="KAG8231692.1"/>
    </source>
</evidence>
<dbReference type="CDD" id="cd02961">
    <property type="entry name" value="PDI_a_family"/>
    <property type="match status" value="1"/>
</dbReference>
<gene>
    <name evidence="16" type="ORF">J437_LFUL007467</name>
</gene>
<dbReference type="AlphaFoldDB" id="A0A8K0KB15"/>
<evidence type="ECO:0000256" key="11">
    <source>
        <dbReference type="PIRSR" id="PIRSR605792-51"/>
    </source>
</evidence>
<dbReference type="FunFam" id="3.40.30.10:FF:000030">
    <property type="entry name" value="Protein disulfide-isomerase"/>
    <property type="match status" value="1"/>
</dbReference>
<keyword evidence="6" id="KW-0677">Repeat</keyword>
<comment type="caution">
    <text evidence="16">The sequence shown here is derived from an EMBL/GenBank/DDBJ whole genome shotgun (WGS) entry which is preliminary data.</text>
</comment>
<dbReference type="NCBIfam" id="TIGR01130">
    <property type="entry name" value="ER_PDI_fam"/>
    <property type="match status" value="1"/>
</dbReference>
<protein>
    <recommendedName>
        <fullName evidence="4 13">Protein disulfide-isomerase</fullName>
        <ecNumber evidence="4 13">5.3.4.1</ecNumber>
    </recommendedName>
</protein>
<keyword evidence="10 11" id="KW-0676">Redox-active center</keyword>
<keyword evidence="7" id="KW-0256">Endoplasmic reticulum</keyword>
<dbReference type="GO" id="GO:0006457">
    <property type="term" value="P:protein folding"/>
    <property type="evidence" value="ECO:0007669"/>
    <property type="project" value="TreeGrafter"/>
</dbReference>
<dbReference type="InterPro" id="IPR005792">
    <property type="entry name" value="Prot_disulphide_isomerase"/>
</dbReference>
<organism evidence="16 17">
    <name type="scientific">Ladona fulva</name>
    <name type="common">Scarce chaser dragonfly</name>
    <name type="synonym">Libellula fulva</name>
    <dbReference type="NCBI Taxonomy" id="123851"/>
    <lineage>
        <taxon>Eukaryota</taxon>
        <taxon>Metazoa</taxon>
        <taxon>Ecdysozoa</taxon>
        <taxon>Arthropoda</taxon>
        <taxon>Hexapoda</taxon>
        <taxon>Insecta</taxon>
        <taxon>Pterygota</taxon>
        <taxon>Palaeoptera</taxon>
        <taxon>Odonata</taxon>
        <taxon>Epiprocta</taxon>
        <taxon>Anisoptera</taxon>
        <taxon>Libelluloidea</taxon>
        <taxon>Libellulidae</taxon>
        <taxon>Ladona</taxon>
    </lineage>
</organism>